<sequence length="39" mass="4632">MFGVVSHFQIPNHYHLKFELDTADSKKTFNMDNLMTMNE</sequence>
<proteinExistence type="predicted"/>
<protein>
    <submittedName>
        <fullName evidence="1">Uncharacterized protein</fullName>
    </submittedName>
</protein>
<dbReference type="EMBL" id="GBRH01171846">
    <property type="protein sequence ID" value="JAE26050.1"/>
    <property type="molecule type" value="Transcribed_RNA"/>
</dbReference>
<dbReference type="AlphaFoldDB" id="A0A0A9GLR4"/>
<accession>A0A0A9GLR4</accession>
<reference evidence="1" key="2">
    <citation type="journal article" date="2015" name="Data Brief">
        <title>Shoot transcriptome of the giant reed, Arundo donax.</title>
        <authorList>
            <person name="Barrero R.A."/>
            <person name="Guerrero F.D."/>
            <person name="Moolhuijzen P."/>
            <person name="Goolsby J.A."/>
            <person name="Tidwell J."/>
            <person name="Bellgard S.E."/>
            <person name="Bellgard M.I."/>
        </authorList>
    </citation>
    <scope>NUCLEOTIDE SEQUENCE</scope>
    <source>
        <tissue evidence="1">Shoot tissue taken approximately 20 cm above the soil surface</tissue>
    </source>
</reference>
<evidence type="ECO:0000313" key="1">
    <source>
        <dbReference type="EMBL" id="JAE26050.1"/>
    </source>
</evidence>
<organism evidence="1">
    <name type="scientific">Arundo donax</name>
    <name type="common">Giant reed</name>
    <name type="synonym">Donax arundinaceus</name>
    <dbReference type="NCBI Taxonomy" id="35708"/>
    <lineage>
        <taxon>Eukaryota</taxon>
        <taxon>Viridiplantae</taxon>
        <taxon>Streptophyta</taxon>
        <taxon>Embryophyta</taxon>
        <taxon>Tracheophyta</taxon>
        <taxon>Spermatophyta</taxon>
        <taxon>Magnoliopsida</taxon>
        <taxon>Liliopsida</taxon>
        <taxon>Poales</taxon>
        <taxon>Poaceae</taxon>
        <taxon>PACMAD clade</taxon>
        <taxon>Arundinoideae</taxon>
        <taxon>Arundineae</taxon>
        <taxon>Arundo</taxon>
    </lineage>
</organism>
<name>A0A0A9GLR4_ARUDO</name>
<reference evidence="1" key="1">
    <citation type="submission" date="2014-09" db="EMBL/GenBank/DDBJ databases">
        <authorList>
            <person name="Magalhaes I.L.F."/>
            <person name="Oliveira U."/>
            <person name="Santos F.R."/>
            <person name="Vidigal T.H.D.A."/>
            <person name="Brescovit A.D."/>
            <person name="Santos A.J."/>
        </authorList>
    </citation>
    <scope>NUCLEOTIDE SEQUENCE</scope>
    <source>
        <tissue evidence="1">Shoot tissue taken approximately 20 cm above the soil surface</tissue>
    </source>
</reference>